<evidence type="ECO:0000313" key="4">
    <source>
        <dbReference type="Proteomes" id="UP000637578"/>
    </source>
</evidence>
<evidence type="ECO:0000313" key="3">
    <source>
        <dbReference type="EMBL" id="GGM73547.1"/>
    </source>
</evidence>
<protein>
    <recommendedName>
        <fullName evidence="2">HTH marR-type domain-containing protein</fullName>
    </recommendedName>
</protein>
<comment type="caution">
    <text evidence="3">The sequence shown here is derived from an EMBL/GenBank/DDBJ whole genome shotgun (WGS) entry which is preliminary data.</text>
</comment>
<evidence type="ECO:0000259" key="2">
    <source>
        <dbReference type="PROSITE" id="PS50995"/>
    </source>
</evidence>
<keyword evidence="4" id="KW-1185">Reference proteome</keyword>
<proteinExistence type="predicted"/>
<dbReference type="InterPro" id="IPR036390">
    <property type="entry name" value="WH_DNA-bd_sf"/>
</dbReference>
<feature type="domain" description="HTH marR-type" evidence="2">
    <location>
        <begin position="1"/>
        <end position="49"/>
    </location>
</feature>
<dbReference type="SUPFAM" id="SSF46785">
    <property type="entry name" value="Winged helix' DNA-binding domain"/>
    <property type="match status" value="1"/>
</dbReference>
<accession>A0A8J3CCE4</accession>
<evidence type="ECO:0000256" key="1">
    <source>
        <dbReference type="SAM" id="MobiDB-lite"/>
    </source>
</evidence>
<dbReference type="EMBL" id="BMMK01000030">
    <property type="protein sequence ID" value="GGM73547.1"/>
    <property type="molecule type" value="Genomic_DNA"/>
</dbReference>
<dbReference type="Proteomes" id="UP000637578">
    <property type="component" value="Unassembled WGS sequence"/>
</dbReference>
<reference evidence="3" key="2">
    <citation type="submission" date="2020-09" db="EMBL/GenBank/DDBJ databases">
        <authorList>
            <person name="Sun Q."/>
            <person name="Zhou Y."/>
        </authorList>
    </citation>
    <scope>NUCLEOTIDE SEQUENCE</scope>
    <source>
        <strain evidence="3">CGMCC 4.5737</strain>
    </source>
</reference>
<gene>
    <name evidence="3" type="ORF">GCM10012275_50300</name>
</gene>
<dbReference type="PROSITE" id="PS50995">
    <property type="entry name" value="HTH_MARR_2"/>
    <property type="match status" value="1"/>
</dbReference>
<dbReference type="GO" id="GO:0003700">
    <property type="term" value="F:DNA-binding transcription factor activity"/>
    <property type="evidence" value="ECO:0007669"/>
    <property type="project" value="InterPro"/>
</dbReference>
<feature type="compositionally biased region" description="Basic and acidic residues" evidence="1">
    <location>
        <begin position="21"/>
        <end position="30"/>
    </location>
</feature>
<dbReference type="AlphaFoldDB" id="A0A8J3CCE4"/>
<dbReference type="InterPro" id="IPR036388">
    <property type="entry name" value="WH-like_DNA-bd_sf"/>
</dbReference>
<dbReference type="InterPro" id="IPR000835">
    <property type="entry name" value="HTH_MarR-typ"/>
</dbReference>
<feature type="region of interest" description="Disordered" evidence="1">
    <location>
        <begin position="21"/>
        <end position="49"/>
    </location>
</feature>
<sequence>MTPSGVTRALVPLERVGLVSREPDPRDARVEPTVFTPAGERRLAEATRR</sequence>
<reference evidence="3" key="1">
    <citation type="journal article" date="2014" name="Int. J. Syst. Evol. Microbiol.">
        <title>Complete genome sequence of Corynebacterium casei LMG S-19264T (=DSM 44701T), isolated from a smear-ripened cheese.</title>
        <authorList>
            <consortium name="US DOE Joint Genome Institute (JGI-PGF)"/>
            <person name="Walter F."/>
            <person name="Albersmeier A."/>
            <person name="Kalinowski J."/>
            <person name="Ruckert C."/>
        </authorList>
    </citation>
    <scope>NUCLEOTIDE SEQUENCE</scope>
    <source>
        <strain evidence="3">CGMCC 4.5737</strain>
    </source>
</reference>
<dbReference type="Gene3D" id="1.10.10.10">
    <property type="entry name" value="Winged helix-like DNA-binding domain superfamily/Winged helix DNA-binding domain"/>
    <property type="match status" value="1"/>
</dbReference>
<name>A0A8J3CCE4_9PSEU</name>
<feature type="compositionally biased region" description="Basic and acidic residues" evidence="1">
    <location>
        <begin position="39"/>
        <end position="49"/>
    </location>
</feature>
<organism evidence="3 4">
    <name type="scientific">Longimycelium tulufanense</name>
    <dbReference type="NCBI Taxonomy" id="907463"/>
    <lineage>
        <taxon>Bacteria</taxon>
        <taxon>Bacillati</taxon>
        <taxon>Actinomycetota</taxon>
        <taxon>Actinomycetes</taxon>
        <taxon>Pseudonocardiales</taxon>
        <taxon>Pseudonocardiaceae</taxon>
        <taxon>Longimycelium</taxon>
    </lineage>
</organism>